<gene>
    <name evidence="3" type="ORF">GCM10025864_32330</name>
</gene>
<organism evidence="3 4">
    <name type="scientific">Luteimicrobium album</name>
    <dbReference type="NCBI Taxonomy" id="1054550"/>
    <lineage>
        <taxon>Bacteria</taxon>
        <taxon>Bacillati</taxon>
        <taxon>Actinomycetota</taxon>
        <taxon>Actinomycetes</taxon>
        <taxon>Micrococcales</taxon>
        <taxon>Luteimicrobium</taxon>
    </lineage>
</organism>
<dbReference type="PANTHER" id="PTHR42705:SF2">
    <property type="entry name" value="BIFUNCTIONAL NON-HOMOLOGOUS END JOINING PROTEIN LIGD"/>
    <property type="match status" value="1"/>
</dbReference>
<accession>A0ABQ6I6R9</accession>
<feature type="domain" description="DNA ligase D polymerase" evidence="2">
    <location>
        <begin position="35"/>
        <end position="259"/>
    </location>
</feature>
<feature type="compositionally biased region" description="Low complexity" evidence="1">
    <location>
        <begin position="256"/>
        <end position="285"/>
    </location>
</feature>
<dbReference type="Proteomes" id="UP001157091">
    <property type="component" value="Unassembled WGS sequence"/>
</dbReference>
<name>A0ABQ6I6R9_9MICO</name>
<dbReference type="InterPro" id="IPR052171">
    <property type="entry name" value="NHEJ_LigD"/>
</dbReference>
<feature type="region of interest" description="Disordered" evidence="1">
    <location>
        <begin position="242"/>
        <end position="291"/>
    </location>
</feature>
<comment type="caution">
    <text evidence="3">The sequence shown here is derived from an EMBL/GenBank/DDBJ whole genome shotgun (WGS) entry which is preliminary data.</text>
</comment>
<dbReference type="PANTHER" id="PTHR42705">
    <property type="entry name" value="BIFUNCTIONAL NON-HOMOLOGOUS END JOINING PROTEIN LIGD"/>
    <property type="match status" value="1"/>
</dbReference>
<evidence type="ECO:0000313" key="4">
    <source>
        <dbReference type="Proteomes" id="UP001157091"/>
    </source>
</evidence>
<dbReference type="RefSeq" id="WP_431310285.1">
    <property type="nucleotide sequence ID" value="NZ_BSUK01000001.1"/>
</dbReference>
<protein>
    <recommendedName>
        <fullName evidence="2">DNA ligase D polymerase domain-containing protein</fullName>
    </recommendedName>
</protein>
<dbReference type="NCBIfam" id="TIGR02778">
    <property type="entry name" value="ligD_pol"/>
    <property type="match status" value="1"/>
</dbReference>
<evidence type="ECO:0000256" key="1">
    <source>
        <dbReference type="SAM" id="MobiDB-lite"/>
    </source>
</evidence>
<dbReference type="InterPro" id="IPR033649">
    <property type="entry name" value="MtLigD_Pol-like"/>
</dbReference>
<keyword evidence="4" id="KW-1185">Reference proteome</keyword>
<dbReference type="Gene3D" id="3.90.920.10">
    <property type="entry name" value="DNA primase, PRIM domain"/>
    <property type="match status" value="1"/>
</dbReference>
<dbReference type="CDD" id="cd04863">
    <property type="entry name" value="MtLigD_Pol_like"/>
    <property type="match status" value="1"/>
</dbReference>
<dbReference type="InterPro" id="IPR014145">
    <property type="entry name" value="LigD_pol_dom"/>
</dbReference>
<evidence type="ECO:0000259" key="2">
    <source>
        <dbReference type="Pfam" id="PF21686"/>
    </source>
</evidence>
<evidence type="ECO:0000313" key="3">
    <source>
        <dbReference type="EMBL" id="GMA25474.1"/>
    </source>
</evidence>
<reference evidence="4" key="1">
    <citation type="journal article" date="2019" name="Int. J. Syst. Evol. Microbiol.">
        <title>The Global Catalogue of Microorganisms (GCM) 10K type strain sequencing project: providing services to taxonomists for standard genome sequencing and annotation.</title>
        <authorList>
            <consortium name="The Broad Institute Genomics Platform"/>
            <consortium name="The Broad Institute Genome Sequencing Center for Infectious Disease"/>
            <person name="Wu L."/>
            <person name="Ma J."/>
        </authorList>
    </citation>
    <scope>NUCLEOTIDE SEQUENCE [LARGE SCALE GENOMIC DNA]</scope>
    <source>
        <strain evidence="4">NBRC 106348</strain>
    </source>
</reference>
<sequence length="291" mass="31327">MLTTPGEQTEVVTVDGHDVRLTNLDKVLYPATGTTKRDVIEYYAAVAATMLPHVTDRPVTRKRWPNGVDEQPFFQKDLGAGTPDWVQRRTIEHKHSTNTYPLANDAATLVWLAQIASLEVHVPQWRFGPRGGVHQPDRLVLDLDPGEGAGLPECVEVAHLAKEILDEMGLDTVPVTSGSKGIHLYAALDERQTSAQVTDVAHELARALEADHPDLVVSDMKKALRGGKVLVDWSQNNGNKTTVAPYSLRGRPQPWVAAPAPGASSRGPVPPTSASSTTPRSSPASNGAATP</sequence>
<dbReference type="EMBL" id="BSUK01000001">
    <property type="protein sequence ID" value="GMA25474.1"/>
    <property type="molecule type" value="Genomic_DNA"/>
</dbReference>
<proteinExistence type="predicted"/>
<dbReference type="Pfam" id="PF21686">
    <property type="entry name" value="LigD_Prim-Pol"/>
    <property type="match status" value="1"/>
</dbReference>